<dbReference type="EMBL" id="PP758916">
    <property type="protein sequence ID" value="XCH44290.1"/>
    <property type="molecule type" value="Genomic_DNA"/>
</dbReference>
<gene>
    <name evidence="1" type="primary">71</name>
    <name evidence="1" type="ORF">SEA_BABYBACK_71</name>
</gene>
<proteinExistence type="predicted"/>
<dbReference type="InterPro" id="IPR035405">
    <property type="entry name" value="GP70"/>
</dbReference>
<name>A0AAU8GR15_9CAUD</name>
<evidence type="ECO:0008006" key="2">
    <source>
        <dbReference type="Google" id="ProtNLM"/>
    </source>
</evidence>
<dbReference type="Pfam" id="PF17429">
    <property type="entry name" value="GP70"/>
    <property type="match status" value="1"/>
</dbReference>
<reference evidence="1" key="1">
    <citation type="submission" date="2024-05" db="EMBL/GenBank/DDBJ databases">
        <authorList>
            <person name="Angeles D.G."/>
            <person name="Arvik A.J."/>
            <person name="Ashton K.E."/>
            <person name="Baker A.G."/>
            <person name="Benitez E."/>
            <person name="Boateng E.S."/>
            <person name="Bopp L.A."/>
            <person name="Canales M.Y."/>
            <person name="Cho C.S."/>
            <person name="Denby A.C."/>
            <person name="Ferrell L.E."/>
            <person name="Gates K.A."/>
            <person name="Goitom S."/>
            <person name="Griffith A.H."/>
            <person name="Hassan A.M."/>
            <person name="James S.C."/>
            <person name="Javed S.A."/>
            <person name="Jordan A.B."/>
            <person name="Kershner D.C."/>
            <person name="Kudva A.P."/>
            <person name="Liu S."/>
            <person name="Loosemore S.B."/>
            <person name="Lyle H.E."/>
            <person name="Mahmud R."/>
            <person name="Martey A."/>
            <person name="Martin B.S."/>
            <person name="Martin C.E."/>
            <person name="Martin G.J."/>
            <person name="McClellan E."/>
            <person name="Paladino M.R."/>
            <person name="Papa A.R."/>
            <person name="Perez K."/>
            <person name="Rhodes B.E."/>
            <person name="Riddervold E.J."/>
            <person name="Roudabush H."/>
            <person name="Ruiz I.A."/>
            <person name="Russell E.L."/>
            <person name="Sams C.E."/>
            <person name="Shin S."/>
            <person name="Smith G.L."/>
            <person name="Snowman J.L."/>
            <person name="Timberlake T."/>
            <person name="Tucker Z.R."/>
            <person name="Vashistha N."/>
            <person name="Voshell S.M."/>
            <person name="Vuppala S."/>
            <person name="Wallace A.L."/>
            <person name="Ko C."/>
            <person name="Russell D.A."/>
            <person name="Jacobs-Sera D."/>
            <person name="Hatfull G.F."/>
        </authorList>
    </citation>
    <scope>NUCLEOTIDE SEQUENCE</scope>
</reference>
<sequence>MALTRIAALFPEVVTSPVQTIGDEPGWLFAQTCETWWKGAEDVDPVTILLVYRSPLVTDTSRLYGPIADMHLSFNRCEIIGSGERFDPHMMGERGQFMVARMTHADRFQPGPLDMDQAREIICRAASAVLPQVLAAV</sequence>
<evidence type="ECO:0000313" key="1">
    <source>
        <dbReference type="EMBL" id="XCH44290.1"/>
    </source>
</evidence>
<organism evidence="1">
    <name type="scientific">Mycobacterium phage BabyBack</name>
    <dbReference type="NCBI Taxonomy" id="3158877"/>
    <lineage>
        <taxon>Viruses</taxon>
        <taxon>Duplodnaviria</taxon>
        <taxon>Heunggongvirae</taxon>
        <taxon>Uroviricota</taxon>
        <taxon>Caudoviricetes</taxon>
    </lineage>
</organism>
<accession>A0AAU8GR15</accession>
<protein>
    <recommendedName>
        <fullName evidence="2">Tail terminator</fullName>
    </recommendedName>
</protein>